<dbReference type="GeneID" id="56137943"/>
<name>A0A649V206_9CAUD</name>
<keyword evidence="2" id="KW-1185">Reference proteome</keyword>
<dbReference type="RefSeq" id="YP_009905557.1">
    <property type="nucleotide sequence ID" value="NC_049857.1"/>
</dbReference>
<sequence>MTKHNPKIVLFISRNKDNKNVEGFKQRSQTFLTSEYTSVQEETNLFKDFNNFVDKGVLGETSRLYMSINERDSKKVNNKLVHYLIDHPEMNPASIPSKSVSLAQSIECAVTKKWLFDFDNENYEKLVEFKEDIHKIIGVDKQEIVHYETMNGYAVIVPHGFDTRGLLAKWNKEETIVEVKRDGMLLLEYTQLLNGQ</sequence>
<organism evidence="1 2">
    <name type="scientific">Lactococcus phage P1048</name>
    <dbReference type="NCBI Taxonomy" id="2662295"/>
    <lineage>
        <taxon>Viruses</taxon>
        <taxon>Duplodnaviria</taxon>
        <taxon>Heunggongvirae</taxon>
        <taxon>Uroviricota</taxon>
        <taxon>Caudoviricetes</taxon>
        <taxon>Audreyjarvisvirus</taxon>
        <taxon>Audreyjarvisvirus P1048</taxon>
    </lineage>
</organism>
<accession>A0A649V206</accession>
<proteinExistence type="predicted"/>
<reference evidence="1 2" key="1">
    <citation type="submission" date="2019-10" db="EMBL/GenBank/DDBJ databases">
        <authorList>
            <person name="Brinks E."/>
        </authorList>
    </citation>
    <scope>NUCLEOTIDE SEQUENCE [LARGE SCALE GENOMIC DNA]</scope>
</reference>
<protein>
    <submittedName>
        <fullName evidence="1">Uncharacterized protein</fullName>
    </submittedName>
</protein>
<evidence type="ECO:0000313" key="1">
    <source>
        <dbReference type="EMBL" id="QGJ84919.1"/>
    </source>
</evidence>
<evidence type="ECO:0000313" key="2">
    <source>
        <dbReference type="Proteomes" id="UP000422881"/>
    </source>
</evidence>
<dbReference type="Proteomes" id="UP000422881">
    <property type="component" value="Segment"/>
</dbReference>
<dbReference type="KEGG" id="vg:56137943"/>
<dbReference type="EMBL" id="MN552145">
    <property type="protein sequence ID" value="QGJ84919.1"/>
    <property type="molecule type" value="Genomic_DNA"/>
</dbReference>